<accession>A0A1W1H9I7</accession>
<sequence length="48" mass="5466">MSKSDGTSFIDKLLDIDLMKLSLSAKTTFICVDFIFEKILEENLPELL</sequence>
<dbReference type="RefSeq" id="WP_186441490.1">
    <property type="nucleotide sequence ID" value="NZ_LT828551.1"/>
</dbReference>
<evidence type="ECO:0000313" key="2">
    <source>
        <dbReference type="Proteomes" id="UP000191931"/>
    </source>
</evidence>
<dbReference type="AlphaFoldDB" id="A0A1W1H9I7"/>
<name>A0A1W1H9I7_9BACT</name>
<dbReference type="EMBL" id="FWEV01000077">
    <property type="protein sequence ID" value="SLM29147.1"/>
    <property type="molecule type" value="Genomic_DNA"/>
</dbReference>
<keyword evidence="2" id="KW-1185">Reference proteome</keyword>
<gene>
    <name evidence="1" type="ORF">MTBBW1_1680059</name>
</gene>
<reference evidence="1 2" key="1">
    <citation type="submission" date="2017-03" db="EMBL/GenBank/DDBJ databases">
        <authorList>
            <person name="Afonso C.L."/>
            <person name="Miller P.J."/>
            <person name="Scott M.A."/>
            <person name="Spackman E."/>
            <person name="Goraichik I."/>
            <person name="Dimitrov K.M."/>
            <person name="Suarez D.L."/>
            <person name="Swayne D.E."/>
        </authorList>
    </citation>
    <scope>NUCLEOTIDE SEQUENCE [LARGE SCALE GENOMIC DNA]</scope>
    <source>
        <strain evidence="1">PRJEB14757</strain>
    </source>
</reference>
<proteinExistence type="predicted"/>
<organism evidence="1 2">
    <name type="scientific">Desulfamplus magnetovallimortis</name>
    <dbReference type="NCBI Taxonomy" id="1246637"/>
    <lineage>
        <taxon>Bacteria</taxon>
        <taxon>Pseudomonadati</taxon>
        <taxon>Thermodesulfobacteriota</taxon>
        <taxon>Desulfobacteria</taxon>
        <taxon>Desulfobacterales</taxon>
        <taxon>Desulfobacteraceae</taxon>
        <taxon>Desulfamplus</taxon>
    </lineage>
</organism>
<evidence type="ECO:0000313" key="1">
    <source>
        <dbReference type="EMBL" id="SLM29147.1"/>
    </source>
</evidence>
<protein>
    <submittedName>
        <fullName evidence="1">Uncharacterized protein</fullName>
    </submittedName>
</protein>
<dbReference type="Proteomes" id="UP000191931">
    <property type="component" value="Unassembled WGS sequence"/>
</dbReference>